<accession>J9FRA4</accession>
<evidence type="ECO:0000256" key="2">
    <source>
        <dbReference type="ARBA" id="ARBA00022840"/>
    </source>
</evidence>
<organism evidence="5">
    <name type="scientific">gut metagenome</name>
    <dbReference type="NCBI Taxonomy" id="749906"/>
    <lineage>
        <taxon>unclassified sequences</taxon>
        <taxon>metagenomes</taxon>
        <taxon>organismal metagenomes</taxon>
    </lineage>
</organism>
<keyword evidence="2" id="KW-0067">ATP-binding</keyword>
<evidence type="ECO:0000313" key="5">
    <source>
        <dbReference type="EMBL" id="EJW89914.1"/>
    </source>
</evidence>
<reference evidence="5" key="1">
    <citation type="journal article" date="2012" name="PLoS ONE">
        <title>Gene sets for utilization of primary and secondary nutrition supplies in the distal gut of endangered iberian lynx.</title>
        <authorList>
            <person name="Alcaide M."/>
            <person name="Messina E."/>
            <person name="Richter M."/>
            <person name="Bargiela R."/>
            <person name="Peplies J."/>
            <person name="Huws S.A."/>
            <person name="Newbold C.J."/>
            <person name="Golyshin P.N."/>
            <person name="Simon M.A."/>
            <person name="Lopez G."/>
            <person name="Yakimov M.M."/>
            <person name="Ferrer M."/>
        </authorList>
    </citation>
    <scope>NUCLEOTIDE SEQUENCE</scope>
</reference>
<comment type="caution">
    <text evidence="5">The sequence shown here is derived from an EMBL/GenBank/DDBJ whole genome shotgun (WGS) entry which is preliminary data.</text>
</comment>
<evidence type="ECO:0000256" key="1">
    <source>
        <dbReference type="ARBA" id="ARBA00022741"/>
    </source>
</evidence>
<dbReference type="AlphaFoldDB" id="J9FRA4"/>
<sequence length="98" mass="11053">RRAVALASAAAGESDEELTQKVTEGVTEKLKASGADPIDIEKIQDTVEETLFEHKCYRTAKAYILYRIEKEKERTNGSWKEGLLSREFLSPYKHAPNP</sequence>
<feature type="region of interest" description="Disordered" evidence="3">
    <location>
        <begin position="1"/>
        <end position="20"/>
    </location>
</feature>
<protein>
    <submittedName>
        <fullName evidence="5">Protein containing ATP-cone domain protein</fullName>
    </submittedName>
</protein>
<gene>
    <name evidence="5" type="ORF">EVA_21979</name>
</gene>
<feature type="domain" description="ATP-cone" evidence="4">
    <location>
        <begin position="1"/>
        <end position="74"/>
    </location>
</feature>
<feature type="non-terminal residue" evidence="5">
    <location>
        <position position="98"/>
    </location>
</feature>
<dbReference type="GO" id="GO:0005524">
    <property type="term" value="F:ATP binding"/>
    <property type="evidence" value="ECO:0007669"/>
    <property type="project" value="UniProtKB-KW"/>
</dbReference>
<dbReference type="InterPro" id="IPR005144">
    <property type="entry name" value="ATP-cone_dom"/>
</dbReference>
<dbReference type="PROSITE" id="PS51161">
    <property type="entry name" value="ATP_CONE"/>
    <property type="match status" value="1"/>
</dbReference>
<feature type="compositionally biased region" description="Low complexity" evidence="3">
    <location>
        <begin position="1"/>
        <end position="11"/>
    </location>
</feature>
<name>J9FRA4_9ZZZZ</name>
<dbReference type="EMBL" id="AMCI01009171">
    <property type="protein sequence ID" value="EJW89914.1"/>
    <property type="molecule type" value="Genomic_DNA"/>
</dbReference>
<keyword evidence="1" id="KW-0547">Nucleotide-binding</keyword>
<evidence type="ECO:0000256" key="3">
    <source>
        <dbReference type="SAM" id="MobiDB-lite"/>
    </source>
</evidence>
<proteinExistence type="predicted"/>
<dbReference type="Pfam" id="PF03477">
    <property type="entry name" value="ATP-cone"/>
    <property type="match status" value="1"/>
</dbReference>
<evidence type="ECO:0000259" key="4">
    <source>
        <dbReference type="PROSITE" id="PS51161"/>
    </source>
</evidence>
<feature type="non-terminal residue" evidence="5">
    <location>
        <position position="1"/>
    </location>
</feature>